<dbReference type="AlphaFoldDB" id="A0A7Z1B122"/>
<dbReference type="Pfam" id="PF13692">
    <property type="entry name" value="Glyco_trans_1_4"/>
    <property type="match status" value="1"/>
</dbReference>
<name>A0A7Z1B122_9PSEU</name>
<sequence length="390" mass="42003">MPESHGQRCRVLLLTNKRLTVRPGGAPIRYAGLAAGIGREARFTQFDLGCPNPGRCAHPSGVVTTDGGDLADPYPHIFCPATAEELLRDIRRAEPDVVVVSGLELWRYLVHVQDNTTCAVVMDLHNVESQLSVDTSSIARSRPEYSSLIGTHGQAVRSVERRMVEAADRVWTCTAPDRDLLVRLHGISPDEVTVVPNAIPVPATAPPPPARIDHALFVGSLDWFPNTQAVDVLLDEVAPLLHRDRGRPFPITIAGARPLPSVRNRRFPPGARFVMNPPSVTALWRNAVLAVPLAIGGGSRLKILEAFAAGSPVVSSAKGIEGIDAEHGRHYLLADSAAETAEAIQRVAGDPALRADLVRHGYRLLAENYGPPHVGDAVRDDLSGLSNGHR</sequence>
<evidence type="ECO:0000256" key="1">
    <source>
        <dbReference type="ARBA" id="ARBA00022676"/>
    </source>
</evidence>
<dbReference type="Proteomes" id="UP000185696">
    <property type="component" value="Unassembled WGS sequence"/>
</dbReference>
<evidence type="ECO:0000256" key="2">
    <source>
        <dbReference type="ARBA" id="ARBA00022679"/>
    </source>
</evidence>
<accession>A0A7Z1B122</accession>
<feature type="domain" description="Glycosyltransferase subfamily 4-like N-terminal" evidence="3">
    <location>
        <begin position="81"/>
        <end position="197"/>
    </location>
</feature>
<dbReference type="PANTHER" id="PTHR46401">
    <property type="entry name" value="GLYCOSYLTRANSFERASE WBBK-RELATED"/>
    <property type="match status" value="1"/>
</dbReference>
<dbReference type="OrthoDB" id="5142720at2"/>
<keyword evidence="1" id="KW-0328">Glycosyltransferase</keyword>
<proteinExistence type="predicted"/>
<reference evidence="4 5" key="1">
    <citation type="submission" date="2016-12" db="EMBL/GenBank/DDBJ databases">
        <title>The draft genome sequence of Actinophytocola xinjiangensis.</title>
        <authorList>
            <person name="Wang W."/>
            <person name="Yuan L."/>
        </authorList>
    </citation>
    <scope>NUCLEOTIDE SEQUENCE [LARGE SCALE GENOMIC DNA]</scope>
    <source>
        <strain evidence="4 5">CGMCC 4.4663</strain>
    </source>
</reference>
<dbReference type="GO" id="GO:0009103">
    <property type="term" value="P:lipopolysaccharide biosynthetic process"/>
    <property type="evidence" value="ECO:0007669"/>
    <property type="project" value="TreeGrafter"/>
</dbReference>
<evidence type="ECO:0000313" key="4">
    <source>
        <dbReference type="EMBL" id="OLF14423.1"/>
    </source>
</evidence>
<dbReference type="Gene3D" id="3.40.50.2000">
    <property type="entry name" value="Glycogen Phosphorylase B"/>
    <property type="match status" value="2"/>
</dbReference>
<dbReference type="EMBL" id="MSIF01000001">
    <property type="protein sequence ID" value="OLF14423.1"/>
    <property type="molecule type" value="Genomic_DNA"/>
</dbReference>
<comment type="caution">
    <text evidence="4">The sequence shown here is derived from an EMBL/GenBank/DDBJ whole genome shotgun (WGS) entry which is preliminary data.</text>
</comment>
<keyword evidence="2" id="KW-0808">Transferase</keyword>
<dbReference type="PANTHER" id="PTHR46401:SF2">
    <property type="entry name" value="GLYCOSYLTRANSFERASE WBBK-RELATED"/>
    <property type="match status" value="1"/>
</dbReference>
<keyword evidence="5" id="KW-1185">Reference proteome</keyword>
<dbReference type="GO" id="GO:0016757">
    <property type="term" value="F:glycosyltransferase activity"/>
    <property type="evidence" value="ECO:0007669"/>
    <property type="project" value="UniProtKB-KW"/>
</dbReference>
<dbReference type="InterPro" id="IPR028098">
    <property type="entry name" value="Glyco_trans_4-like_N"/>
</dbReference>
<dbReference type="CDD" id="cd03801">
    <property type="entry name" value="GT4_PimA-like"/>
    <property type="match status" value="1"/>
</dbReference>
<gene>
    <name evidence="4" type="ORF">BLA60_04700</name>
</gene>
<organism evidence="4 5">
    <name type="scientific">Actinophytocola xinjiangensis</name>
    <dbReference type="NCBI Taxonomy" id="485602"/>
    <lineage>
        <taxon>Bacteria</taxon>
        <taxon>Bacillati</taxon>
        <taxon>Actinomycetota</taxon>
        <taxon>Actinomycetes</taxon>
        <taxon>Pseudonocardiales</taxon>
        <taxon>Pseudonocardiaceae</taxon>
    </lineage>
</organism>
<dbReference type="RefSeq" id="WP_075131371.1">
    <property type="nucleotide sequence ID" value="NZ_MSIF01000001.1"/>
</dbReference>
<protein>
    <recommendedName>
        <fullName evidence="3">Glycosyltransferase subfamily 4-like N-terminal domain-containing protein</fullName>
    </recommendedName>
</protein>
<evidence type="ECO:0000259" key="3">
    <source>
        <dbReference type="Pfam" id="PF13579"/>
    </source>
</evidence>
<dbReference type="SUPFAM" id="SSF53756">
    <property type="entry name" value="UDP-Glycosyltransferase/glycogen phosphorylase"/>
    <property type="match status" value="1"/>
</dbReference>
<evidence type="ECO:0000313" key="5">
    <source>
        <dbReference type="Proteomes" id="UP000185696"/>
    </source>
</evidence>
<dbReference type="Pfam" id="PF13579">
    <property type="entry name" value="Glyco_trans_4_4"/>
    <property type="match status" value="1"/>
</dbReference>